<proteinExistence type="predicted"/>
<keyword evidence="2" id="KW-1185">Reference proteome</keyword>
<protein>
    <submittedName>
        <fullName evidence="1">Uncharacterized protein</fullName>
    </submittedName>
</protein>
<sequence length="50" mass="5805">MNRTLEKIIRCFNEESSKFHKGLSINQLREEVVPRIEATLTSTTGIRFLP</sequence>
<reference evidence="1 2" key="1">
    <citation type="submission" date="2024-01" db="EMBL/GenBank/DDBJ databases">
        <title>Genome assemblies of Stephania.</title>
        <authorList>
            <person name="Yang L."/>
        </authorList>
    </citation>
    <scope>NUCLEOTIDE SEQUENCE [LARGE SCALE GENOMIC DNA]</scope>
    <source>
        <strain evidence="1">QJT</strain>
        <tissue evidence="1">Leaf</tissue>
    </source>
</reference>
<accession>A0AAP0P383</accession>
<name>A0AAP0P383_9MAGN</name>
<gene>
    <name evidence="1" type="ORF">Sjap_009974</name>
</gene>
<organism evidence="1 2">
    <name type="scientific">Stephania japonica</name>
    <dbReference type="NCBI Taxonomy" id="461633"/>
    <lineage>
        <taxon>Eukaryota</taxon>
        <taxon>Viridiplantae</taxon>
        <taxon>Streptophyta</taxon>
        <taxon>Embryophyta</taxon>
        <taxon>Tracheophyta</taxon>
        <taxon>Spermatophyta</taxon>
        <taxon>Magnoliopsida</taxon>
        <taxon>Ranunculales</taxon>
        <taxon>Menispermaceae</taxon>
        <taxon>Menispermoideae</taxon>
        <taxon>Cissampelideae</taxon>
        <taxon>Stephania</taxon>
    </lineage>
</organism>
<evidence type="ECO:0000313" key="2">
    <source>
        <dbReference type="Proteomes" id="UP001417504"/>
    </source>
</evidence>
<dbReference type="Proteomes" id="UP001417504">
    <property type="component" value="Unassembled WGS sequence"/>
</dbReference>
<evidence type="ECO:0000313" key="1">
    <source>
        <dbReference type="EMBL" id="KAK9129487.1"/>
    </source>
</evidence>
<comment type="caution">
    <text evidence="1">The sequence shown here is derived from an EMBL/GenBank/DDBJ whole genome shotgun (WGS) entry which is preliminary data.</text>
</comment>
<dbReference type="EMBL" id="JBBNAE010000004">
    <property type="protein sequence ID" value="KAK9129487.1"/>
    <property type="molecule type" value="Genomic_DNA"/>
</dbReference>
<dbReference type="AlphaFoldDB" id="A0AAP0P383"/>